<sequence length="446" mass="50993">MTFFLGVSTFFGVVVILLILRDLLLFNGLSTSFLTSMSTEFTFLRPFFALHILGFSIEQDPSYYLFVFWREYLYGYCSPYNTDTREIWPENMIGLDTSPMEQRIEISLAPMMGVTTPHYRRFIRLTSETTVLFTEMIVSNTVIHIPRDKLKEKLGEYDDKTVVQIGGSDPVQIIEAVRIIQSLGYKMFNLNCGCPSSRVKKGSFGAVLMLNKELVAEIINRVYKETGEVLSLKIRTGVDDEDGIGFLSGFVGYIRKNTPNRTFYIHARKCWLEGLSPGQNRKLPPLDYDSVYEIKKLYPELKIILNGSISENNLDRVSGLDGAMIGREAIRNAFVFWDIDQQLHGGQGVEMWNGSKETCPLDSSMRRIECNEDHKSKRVQKIHSVVKQYFEGFSPSIQLKPAHILPVMNLVRGKKGCKAYRRKLNSALIHQIRPSEVYPLIMEHFG</sequence>
<dbReference type="OrthoDB" id="10262250at2759"/>
<dbReference type="InterPro" id="IPR035587">
    <property type="entry name" value="DUS-like_FMN-bd"/>
</dbReference>
<dbReference type="CDD" id="cd02801">
    <property type="entry name" value="DUS_like_FMN"/>
    <property type="match status" value="1"/>
</dbReference>
<dbReference type="SUPFAM" id="SSF51395">
    <property type="entry name" value="FMN-linked oxidoreductases"/>
    <property type="match status" value="1"/>
</dbReference>
<evidence type="ECO:0000313" key="7">
    <source>
        <dbReference type="Proteomes" id="UP000010094"/>
    </source>
</evidence>
<evidence type="ECO:0000256" key="2">
    <source>
        <dbReference type="ARBA" id="ARBA00022857"/>
    </source>
</evidence>
<keyword evidence="4" id="KW-1133">Transmembrane helix</keyword>
<accession>I7ASF4</accession>
<dbReference type="GeneID" id="20521671"/>
<dbReference type="KEGG" id="ero:EROM_071110"/>
<keyword evidence="3" id="KW-0694">RNA-binding</keyword>
<keyword evidence="2" id="KW-0521">NADP</keyword>
<dbReference type="GO" id="GO:0017150">
    <property type="term" value="F:tRNA dihydrouridine synthase activity"/>
    <property type="evidence" value="ECO:0007669"/>
    <property type="project" value="InterPro"/>
</dbReference>
<evidence type="ECO:0000313" key="6">
    <source>
        <dbReference type="EMBL" id="AFN83362.1"/>
    </source>
</evidence>
<dbReference type="InterPro" id="IPR004653">
    <property type="entry name" value="DusA"/>
</dbReference>
<dbReference type="GO" id="GO:0000049">
    <property type="term" value="F:tRNA binding"/>
    <property type="evidence" value="ECO:0007669"/>
    <property type="project" value="UniProtKB-KW"/>
</dbReference>
<evidence type="ECO:0000259" key="5">
    <source>
        <dbReference type="Pfam" id="PF01207"/>
    </source>
</evidence>
<dbReference type="Pfam" id="PF01207">
    <property type="entry name" value="Dus"/>
    <property type="match status" value="1"/>
</dbReference>
<keyword evidence="4" id="KW-0472">Membrane</keyword>
<dbReference type="VEuPathDB" id="MicrosporidiaDB:EROM_071110"/>
<dbReference type="Gene3D" id="3.20.20.70">
    <property type="entry name" value="Aldolase class I"/>
    <property type="match status" value="1"/>
</dbReference>
<evidence type="ECO:0000256" key="3">
    <source>
        <dbReference type="ARBA" id="ARBA00022884"/>
    </source>
</evidence>
<feature type="transmembrane region" description="Helical" evidence="4">
    <location>
        <begin position="6"/>
        <end position="26"/>
    </location>
</feature>
<gene>
    <name evidence="6" type="ordered locus">EROM_071110</name>
</gene>
<name>I7ASF4_ENCRO</name>
<reference evidence="6 7" key="1">
    <citation type="journal article" date="2012" name="Proc. Natl. Acad. Sci. U.S.A.">
        <title>Gain and loss of multiple functionally related, horizontally transferred genes in the reduced genomes of two microsporidian parasites.</title>
        <authorList>
            <person name="Pombert J.-F."/>
            <person name="Selman M."/>
            <person name="Burki F."/>
            <person name="Bardell F.T."/>
            <person name="Farinelli L."/>
            <person name="Solter L.F."/>
            <person name="Whitman D.W."/>
            <person name="Weiss L.M."/>
            <person name="Corradi N."/>
            <person name="Keeling P.J."/>
        </authorList>
    </citation>
    <scope>NUCLEOTIDE SEQUENCE [LARGE SCALE GENOMIC DNA]</scope>
    <source>
        <strain evidence="6 7">SJ-2008</strain>
    </source>
</reference>
<dbReference type="HOGENOM" id="CLU_013299_2_1_1"/>
<dbReference type="PANTHER" id="PTHR42907:SF1">
    <property type="entry name" value="FMN-LINKED OXIDOREDUCTASES SUPERFAMILY PROTEIN"/>
    <property type="match status" value="1"/>
</dbReference>
<dbReference type="Proteomes" id="UP000010094">
    <property type="component" value="Chromosome VII"/>
</dbReference>
<feature type="domain" description="DUS-like FMN-binding" evidence="5">
    <location>
        <begin position="108"/>
        <end position="400"/>
    </location>
</feature>
<proteinExistence type="predicted"/>
<evidence type="ECO:0000256" key="4">
    <source>
        <dbReference type="SAM" id="Phobius"/>
    </source>
</evidence>
<dbReference type="AlphaFoldDB" id="I7ASF4"/>
<dbReference type="EMBL" id="CP003524">
    <property type="protein sequence ID" value="AFN83362.1"/>
    <property type="molecule type" value="Genomic_DNA"/>
</dbReference>
<dbReference type="InterPro" id="IPR013785">
    <property type="entry name" value="Aldolase_TIM"/>
</dbReference>
<evidence type="ECO:0000256" key="1">
    <source>
        <dbReference type="ARBA" id="ARBA00022555"/>
    </source>
</evidence>
<keyword evidence="7" id="KW-1185">Reference proteome</keyword>
<dbReference type="PANTHER" id="PTHR42907">
    <property type="entry name" value="FMN-LINKED OXIDOREDUCTASES SUPERFAMILY PROTEIN"/>
    <property type="match status" value="1"/>
</dbReference>
<keyword evidence="4" id="KW-0812">Transmembrane</keyword>
<protein>
    <submittedName>
        <fullName evidence="6">tRNA-dihydrouridine synthase</fullName>
    </submittedName>
</protein>
<organism evidence="6 7">
    <name type="scientific">Encephalitozoon romaleae (strain SJ-2008)</name>
    <name type="common">Microsporidian parasite</name>
    <dbReference type="NCBI Taxonomy" id="1178016"/>
    <lineage>
        <taxon>Eukaryota</taxon>
        <taxon>Fungi</taxon>
        <taxon>Fungi incertae sedis</taxon>
        <taxon>Microsporidia</taxon>
        <taxon>Unikaryonidae</taxon>
        <taxon>Encephalitozoon</taxon>
    </lineage>
</organism>
<dbReference type="RefSeq" id="XP_009264859.1">
    <property type="nucleotide sequence ID" value="XM_009266584.1"/>
</dbReference>
<keyword evidence="1" id="KW-0820">tRNA-binding</keyword>